<reference evidence="1 2" key="1">
    <citation type="submission" date="2016-11" db="EMBL/GenBank/DDBJ databases">
        <authorList>
            <person name="Jaros S."/>
            <person name="Januszkiewicz K."/>
            <person name="Wedrychowicz H."/>
        </authorList>
    </citation>
    <scope>NUCLEOTIDE SEQUENCE [LARGE SCALE GENOMIC DNA]</scope>
    <source>
        <strain evidence="1 2">CGMCC 1.12145</strain>
    </source>
</reference>
<protein>
    <recommendedName>
        <fullName evidence="3">Lipoprotein</fullName>
    </recommendedName>
</protein>
<dbReference type="RefSeq" id="WP_139276293.1">
    <property type="nucleotide sequence ID" value="NZ_FPJE01000023.1"/>
</dbReference>
<sequence length="229" mass="26247">MKRMLFLSSLLSIFSCQTQTLDITKIDLHKNAKETLEGLKISRIDTQNGAYKTGGNAELEDNGKISMYYIFKGPSDESKVAYSGIRPEPGTGGRIVEHDDKIAFINFAFQRDKTFELLAKLKKDLGTPDQILYDSIPNNESDSEVKMLLKAFSSEELKYSEDEFGDSYISFPLHHVWVKDGYIYKYTLLRGRKEYSNDLVIISKQALLDRIVFGYHNPDKDPIFIKYVQ</sequence>
<evidence type="ECO:0000313" key="2">
    <source>
        <dbReference type="Proteomes" id="UP000182248"/>
    </source>
</evidence>
<dbReference type="Proteomes" id="UP000182248">
    <property type="component" value="Unassembled WGS sequence"/>
</dbReference>
<dbReference type="PROSITE" id="PS51257">
    <property type="entry name" value="PROKAR_LIPOPROTEIN"/>
    <property type="match status" value="1"/>
</dbReference>
<evidence type="ECO:0008006" key="3">
    <source>
        <dbReference type="Google" id="ProtNLM"/>
    </source>
</evidence>
<dbReference type="AlphaFoldDB" id="A0A1K1REE1"/>
<organism evidence="1 2">
    <name type="scientific">Sinomicrobium oceani</name>
    <dbReference type="NCBI Taxonomy" id="1150368"/>
    <lineage>
        <taxon>Bacteria</taxon>
        <taxon>Pseudomonadati</taxon>
        <taxon>Bacteroidota</taxon>
        <taxon>Flavobacteriia</taxon>
        <taxon>Flavobacteriales</taxon>
        <taxon>Flavobacteriaceae</taxon>
        <taxon>Sinomicrobium</taxon>
    </lineage>
</organism>
<gene>
    <name evidence="1" type="ORF">SAMN02927921_03450</name>
</gene>
<accession>A0A1K1REE1</accession>
<evidence type="ECO:0000313" key="1">
    <source>
        <dbReference type="EMBL" id="SFW70313.1"/>
    </source>
</evidence>
<name>A0A1K1REE1_9FLAO</name>
<proteinExistence type="predicted"/>
<dbReference type="EMBL" id="FPJE01000023">
    <property type="protein sequence ID" value="SFW70313.1"/>
    <property type="molecule type" value="Genomic_DNA"/>
</dbReference>
<keyword evidence="2" id="KW-1185">Reference proteome</keyword>
<dbReference type="STRING" id="1150368.SAMN02927921_03450"/>
<dbReference type="OrthoDB" id="791091at2"/>